<proteinExistence type="predicted"/>
<keyword evidence="3" id="KW-1185">Reference proteome</keyword>
<comment type="caution">
    <text evidence="2">The sequence shown here is derived from an EMBL/GenBank/DDBJ whole genome shotgun (WGS) entry which is preliminary data.</text>
</comment>
<protein>
    <submittedName>
        <fullName evidence="2">Uncharacterized protein</fullName>
    </submittedName>
</protein>
<sequence length="135" mass="13996">MSAKLLMAALVLCGSMLGTYAPAAKAGDVSNATLACYVDTSAFDQLTSGFCSSGWRPGQPNPTTAHFEVIGLAPGSYTFQWSVTGCGATASWCNRSIRKDTSGGQPVTVTVTIQDVATGATKTVTATAEYIDIWT</sequence>
<feature type="chain" id="PRO_5047280514" evidence="1">
    <location>
        <begin position="27"/>
        <end position="135"/>
    </location>
</feature>
<keyword evidence="1" id="KW-0732">Signal</keyword>
<gene>
    <name evidence="2" type="ORF">GCM10025759_04170</name>
</gene>
<name>A0ABP9L2W5_9GAMM</name>
<accession>A0ABP9L2W5</accession>
<evidence type="ECO:0000313" key="2">
    <source>
        <dbReference type="EMBL" id="GAA5068408.1"/>
    </source>
</evidence>
<dbReference type="RefSeq" id="WP_158983038.1">
    <property type="nucleotide sequence ID" value="NZ_BAABKY010000001.1"/>
</dbReference>
<dbReference type="EMBL" id="BAABKY010000001">
    <property type="protein sequence ID" value="GAA5068408.1"/>
    <property type="molecule type" value="Genomic_DNA"/>
</dbReference>
<dbReference type="Proteomes" id="UP001501083">
    <property type="component" value="Unassembled WGS sequence"/>
</dbReference>
<feature type="signal peptide" evidence="1">
    <location>
        <begin position="1"/>
        <end position="26"/>
    </location>
</feature>
<reference evidence="3" key="1">
    <citation type="journal article" date="2019" name="Int. J. Syst. Evol. Microbiol.">
        <title>The Global Catalogue of Microorganisms (GCM) 10K type strain sequencing project: providing services to taxonomists for standard genome sequencing and annotation.</title>
        <authorList>
            <consortium name="The Broad Institute Genomics Platform"/>
            <consortium name="The Broad Institute Genome Sequencing Center for Infectious Disease"/>
            <person name="Wu L."/>
            <person name="Ma J."/>
        </authorList>
    </citation>
    <scope>NUCLEOTIDE SEQUENCE [LARGE SCALE GENOMIC DNA]</scope>
    <source>
        <strain evidence="3">JCM 19212</strain>
    </source>
</reference>
<evidence type="ECO:0000256" key="1">
    <source>
        <dbReference type="SAM" id="SignalP"/>
    </source>
</evidence>
<evidence type="ECO:0000313" key="3">
    <source>
        <dbReference type="Proteomes" id="UP001501083"/>
    </source>
</evidence>
<organism evidence="2 3">
    <name type="scientific">Lysobacter panacisoli</name>
    <dbReference type="NCBI Taxonomy" id="1255263"/>
    <lineage>
        <taxon>Bacteria</taxon>
        <taxon>Pseudomonadati</taxon>
        <taxon>Pseudomonadota</taxon>
        <taxon>Gammaproteobacteria</taxon>
        <taxon>Lysobacterales</taxon>
        <taxon>Lysobacteraceae</taxon>
        <taxon>Lysobacter</taxon>
    </lineage>
</organism>